<dbReference type="EMBL" id="CM000653">
    <property type="protein sequence ID" value="EED87791.1"/>
    <property type="molecule type" value="Genomic_DNA"/>
</dbReference>
<dbReference type="PROSITE" id="PS51504">
    <property type="entry name" value="H15"/>
    <property type="match status" value="1"/>
</dbReference>
<dbReference type="GO" id="GO:0005634">
    <property type="term" value="C:nucleus"/>
    <property type="evidence" value="ECO:0000318"/>
    <property type="project" value="GO_Central"/>
</dbReference>
<dbReference type="GeneID" id="7443703"/>
<accession>B8CFF6</accession>
<dbReference type="SMART" id="SM00526">
    <property type="entry name" value="H15"/>
    <property type="match status" value="1"/>
</dbReference>
<dbReference type="Gene3D" id="1.10.10.10">
    <property type="entry name" value="Winged helix-like DNA-binding domain superfamily/Winged helix DNA-binding domain"/>
    <property type="match status" value="1"/>
</dbReference>
<dbReference type="InParanoid" id="B8CFF6"/>
<dbReference type="InterPro" id="IPR036388">
    <property type="entry name" value="WH-like_DNA-bd_sf"/>
</dbReference>
<dbReference type="SUPFAM" id="SSF46785">
    <property type="entry name" value="Winged helix' DNA-binding domain"/>
    <property type="match status" value="1"/>
</dbReference>
<protein>
    <recommendedName>
        <fullName evidence="1">H15 domain-containing protein</fullName>
    </recommendedName>
</protein>
<evidence type="ECO:0000313" key="3">
    <source>
        <dbReference type="Proteomes" id="UP000001449"/>
    </source>
</evidence>
<name>B8CFF6_THAPS</name>
<dbReference type="GO" id="GO:0000786">
    <property type="term" value="C:nucleosome"/>
    <property type="evidence" value="ECO:0007669"/>
    <property type="project" value="InterPro"/>
</dbReference>
<dbReference type="RefSeq" id="XP_002295011.1">
    <property type="nucleotide sequence ID" value="XM_002294975.1"/>
</dbReference>
<organism evidence="2 3">
    <name type="scientific">Thalassiosira pseudonana</name>
    <name type="common">Marine diatom</name>
    <name type="synonym">Cyclotella nana</name>
    <dbReference type="NCBI Taxonomy" id="35128"/>
    <lineage>
        <taxon>Eukaryota</taxon>
        <taxon>Sar</taxon>
        <taxon>Stramenopiles</taxon>
        <taxon>Ochrophyta</taxon>
        <taxon>Bacillariophyta</taxon>
        <taxon>Coscinodiscophyceae</taxon>
        <taxon>Thalassiosirophycidae</taxon>
        <taxon>Thalassiosirales</taxon>
        <taxon>Thalassiosiraceae</taxon>
        <taxon>Thalassiosira</taxon>
    </lineage>
</organism>
<dbReference type="AlphaFoldDB" id="B8CFF6"/>
<dbReference type="InterPro" id="IPR005818">
    <property type="entry name" value="Histone_H1/H5_H15"/>
</dbReference>
<sequence>MPYLAAILAAIESLKDHEIGSSAASIRHHIQDNQKKHCKRNNPSDKEEKWNENLFQETLKSLVRQGDLLQVNGNYKFSKSYLQRRAEALEDRIDFIAEHRIKTHSAAAPPVPTVHTTAACHAIIAHSSPPVGVSSVAAVTSTALPSCRYLREEPPKESPTKKTVHSKVKINEGSIITVLNPERKKGEEEMECEEVDEGDRIVEDGMGQSHKKHVKIVPRKVGVKKM</sequence>
<evidence type="ECO:0000313" key="2">
    <source>
        <dbReference type="EMBL" id="EED87791.1"/>
    </source>
</evidence>
<reference evidence="2 3" key="2">
    <citation type="journal article" date="2008" name="Nature">
        <title>The Phaeodactylum genome reveals the evolutionary history of diatom genomes.</title>
        <authorList>
            <person name="Bowler C."/>
            <person name="Allen A.E."/>
            <person name="Badger J.H."/>
            <person name="Grimwood J."/>
            <person name="Jabbari K."/>
            <person name="Kuo A."/>
            <person name="Maheswari U."/>
            <person name="Martens C."/>
            <person name="Maumus F."/>
            <person name="Otillar R.P."/>
            <person name="Rayko E."/>
            <person name="Salamov A."/>
            <person name="Vandepoele K."/>
            <person name="Beszteri B."/>
            <person name="Gruber A."/>
            <person name="Heijde M."/>
            <person name="Katinka M."/>
            <person name="Mock T."/>
            <person name="Valentin K."/>
            <person name="Verret F."/>
            <person name="Berges J.A."/>
            <person name="Brownlee C."/>
            <person name="Cadoret J.P."/>
            <person name="Chiovitti A."/>
            <person name="Choi C.J."/>
            <person name="Coesel S."/>
            <person name="De Martino A."/>
            <person name="Detter J.C."/>
            <person name="Durkin C."/>
            <person name="Falciatore A."/>
            <person name="Fournet J."/>
            <person name="Haruta M."/>
            <person name="Huysman M.J."/>
            <person name="Jenkins B.D."/>
            <person name="Jiroutova K."/>
            <person name="Jorgensen R.E."/>
            <person name="Joubert Y."/>
            <person name="Kaplan A."/>
            <person name="Kroger N."/>
            <person name="Kroth P.G."/>
            <person name="La Roche J."/>
            <person name="Lindquist E."/>
            <person name="Lommer M."/>
            <person name="Martin-Jezequel V."/>
            <person name="Lopez P.J."/>
            <person name="Lucas S."/>
            <person name="Mangogna M."/>
            <person name="McGinnis K."/>
            <person name="Medlin L.K."/>
            <person name="Montsant A."/>
            <person name="Oudot-Le Secq M.P."/>
            <person name="Napoli C."/>
            <person name="Obornik M."/>
            <person name="Parker M.S."/>
            <person name="Petit J.L."/>
            <person name="Porcel B.M."/>
            <person name="Poulsen N."/>
            <person name="Robison M."/>
            <person name="Rychlewski L."/>
            <person name="Rynearson T.A."/>
            <person name="Schmutz J."/>
            <person name="Shapiro H."/>
            <person name="Siaut M."/>
            <person name="Stanley M."/>
            <person name="Sussman M.R."/>
            <person name="Taylor A.R."/>
            <person name="Vardi A."/>
            <person name="von Dassow P."/>
            <person name="Vyverman W."/>
            <person name="Willis A."/>
            <person name="Wyrwicz L.S."/>
            <person name="Rokhsar D.S."/>
            <person name="Weissenbach J."/>
            <person name="Armbrust E.V."/>
            <person name="Green B.R."/>
            <person name="Van de Peer Y."/>
            <person name="Grigoriev I.V."/>
        </authorList>
    </citation>
    <scope>NUCLEOTIDE SEQUENCE [LARGE SCALE GENOMIC DNA]</scope>
    <source>
        <strain evidence="2 3">CCMP1335</strain>
    </source>
</reference>
<dbReference type="GO" id="GO:0030261">
    <property type="term" value="P:chromosome condensation"/>
    <property type="evidence" value="ECO:0000318"/>
    <property type="project" value="GO_Central"/>
</dbReference>
<reference evidence="2 3" key="1">
    <citation type="journal article" date="2004" name="Science">
        <title>The genome of the diatom Thalassiosira pseudonana: ecology, evolution, and metabolism.</title>
        <authorList>
            <person name="Armbrust E.V."/>
            <person name="Berges J.A."/>
            <person name="Bowler C."/>
            <person name="Green B.R."/>
            <person name="Martinez D."/>
            <person name="Putnam N.H."/>
            <person name="Zhou S."/>
            <person name="Allen A.E."/>
            <person name="Apt K.E."/>
            <person name="Bechner M."/>
            <person name="Brzezinski M.A."/>
            <person name="Chaal B.K."/>
            <person name="Chiovitti A."/>
            <person name="Davis A.K."/>
            <person name="Demarest M.S."/>
            <person name="Detter J.C."/>
            <person name="Glavina T."/>
            <person name="Goodstein D."/>
            <person name="Hadi M.Z."/>
            <person name="Hellsten U."/>
            <person name="Hildebrand M."/>
            <person name="Jenkins B.D."/>
            <person name="Jurka J."/>
            <person name="Kapitonov V.V."/>
            <person name="Kroger N."/>
            <person name="Lau W.W."/>
            <person name="Lane T.W."/>
            <person name="Larimer F.W."/>
            <person name="Lippmeier J.C."/>
            <person name="Lucas S."/>
            <person name="Medina M."/>
            <person name="Montsant A."/>
            <person name="Obornik M."/>
            <person name="Parker M.S."/>
            <person name="Palenik B."/>
            <person name="Pazour G.J."/>
            <person name="Richardson P.M."/>
            <person name="Rynearson T.A."/>
            <person name="Saito M.A."/>
            <person name="Schwartz D.C."/>
            <person name="Thamatrakoln K."/>
            <person name="Valentin K."/>
            <person name="Vardi A."/>
            <person name="Wilkerson F.P."/>
            <person name="Rokhsar D.S."/>
        </authorList>
    </citation>
    <scope>NUCLEOTIDE SEQUENCE [LARGE SCALE GENOMIC DNA]</scope>
    <source>
        <strain evidence="2 3">CCMP1335</strain>
    </source>
</reference>
<dbReference type="Proteomes" id="UP000001449">
    <property type="component" value="Chromosome 22"/>
</dbReference>
<feature type="domain" description="H15" evidence="1">
    <location>
        <begin position="1"/>
        <end position="79"/>
    </location>
</feature>
<evidence type="ECO:0000259" key="1">
    <source>
        <dbReference type="PROSITE" id="PS51504"/>
    </source>
</evidence>
<dbReference type="InterPro" id="IPR036390">
    <property type="entry name" value="WH_DNA-bd_sf"/>
</dbReference>
<proteinExistence type="predicted"/>
<dbReference type="GO" id="GO:0003690">
    <property type="term" value="F:double-stranded DNA binding"/>
    <property type="evidence" value="ECO:0000318"/>
    <property type="project" value="GO_Central"/>
</dbReference>
<keyword evidence="3" id="KW-1185">Reference proteome</keyword>
<dbReference type="GO" id="GO:0006334">
    <property type="term" value="P:nucleosome assembly"/>
    <property type="evidence" value="ECO:0007669"/>
    <property type="project" value="InterPro"/>
</dbReference>
<dbReference type="GO" id="GO:0045910">
    <property type="term" value="P:negative regulation of DNA recombination"/>
    <property type="evidence" value="ECO:0000318"/>
    <property type="project" value="GO_Central"/>
</dbReference>
<dbReference type="GO" id="GO:0031492">
    <property type="term" value="F:nucleosomal DNA binding"/>
    <property type="evidence" value="ECO:0000318"/>
    <property type="project" value="GO_Central"/>
</dbReference>
<dbReference type="KEGG" id="tps:THAPSDRAFT_11746"/>
<gene>
    <name evidence="2" type="ORF">THAPSDRAFT_11746</name>
</gene>
<dbReference type="Pfam" id="PF00538">
    <property type="entry name" value="Linker_histone"/>
    <property type="match status" value="1"/>
</dbReference>
<dbReference type="HOGENOM" id="CLU_1226968_0_0_1"/>
<dbReference type="PaxDb" id="35128-Thaps11746"/>